<accession>A0A7C8ITM0</accession>
<keyword evidence="10" id="KW-0812">Transmembrane</keyword>
<keyword evidence="5" id="KW-0325">Glycoprotein</keyword>
<dbReference type="PROSITE" id="PS52012">
    <property type="entry name" value="CFEM"/>
    <property type="match status" value="1"/>
</dbReference>
<evidence type="ECO:0000256" key="2">
    <source>
        <dbReference type="ARBA" id="ARBA00004613"/>
    </source>
</evidence>
<keyword evidence="9" id="KW-0349">Heme</keyword>
<dbReference type="GO" id="GO:0005576">
    <property type="term" value="C:extracellular region"/>
    <property type="evidence" value="ECO:0007669"/>
    <property type="project" value="UniProtKB-SubCell"/>
</dbReference>
<evidence type="ECO:0000256" key="6">
    <source>
        <dbReference type="ARBA" id="ARBA00022729"/>
    </source>
</evidence>
<dbReference type="EMBL" id="WUBL01000063">
    <property type="protein sequence ID" value="KAF2967724.1"/>
    <property type="molecule type" value="Genomic_DNA"/>
</dbReference>
<keyword evidence="4" id="KW-0964">Secreted</keyword>
<evidence type="ECO:0000259" key="12">
    <source>
        <dbReference type="PROSITE" id="PS52012"/>
    </source>
</evidence>
<evidence type="ECO:0000256" key="3">
    <source>
        <dbReference type="ARBA" id="ARBA00010031"/>
    </source>
</evidence>
<gene>
    <name evidence="13" type="ORF">GQX73_g5863</name>
</gene>
<dbReference type="GO" id="GO:0098552">
    <property type="term" value="C:side of membrane"/>
    <property type="evidence" value="ECO:0007669"/>
    <property type="project" value="UniProtKB-KW"/>
</dbReference>
<evidence type="ECO:0000256" key="4">
    <source>
        <dbReference type="ARBA" id="ARBA00022525"/>
    </source>
</evidence>
<keyword evidence="7 9" id="KW-1015">Disulfide bond</keyword>
<feature type="domain" description="CFEM" evidence="12">
    <location>
        <begin position="2"/>
        <end position="116"/>
    </location>
</feature>
<feature type="chain" id="PRO_5028979876" description="CFEM domain-containing protein" evidence="11">
    <location>
        <begin position="18"/>
        <end position="231"/>
    </location>
</feature>
<evidence type="ECO:0000313" key="13">
    <source>
        <dbReference type="EMBL" id="KAF2967724.1"/>
    </source>
</evidence>
<sequence length="231" mass="24339">MRSITIVLSLLATRAIAITNDELAAKIPDCAKGCLEDGYKAVNCSITDYPCQCDNAHRVFEVADPCLNQTCTTPEENDKLAAATTWLCMAIAQQSNPNWTGPPVTDHLPPSIQSRFMKTSAAVGQVVASVGFVGAVAAFALVLLDSVRARDYTTPTIPLSNIVASATGTASTYVSWSCVSSRDSGLSDPATPGTSDLTTELGALVLYHSRAVLADPFRPGYTAFLQASATM</sequence>
<evidence type="ECO:0000256" key="10">
    <source>
        <dbReference type="SAM" id="Phobius"/>
    </source>
</evidence>
<dbReference type="Proteomes" id="UP000481858">
    <property type="component" value="Unassembled WGS sequence"/>
</dbReference>
<dbReference type="InterPro" id="IPR008427">
    <property type="entry name" value="Extracellular_membr_CFEM_dom"/>
</dbReference>
<organism evidence="13 14">
    <name type="scientific">Xylaria multiplex</name>
    <dbReference type="NCBI Taxonomy" id="323545"/>
    <lineage>
        <taxon>Eukaryota</taxon>
        <taxon>Fungi</taxon>
        <taxon>Dikarya</taxon>
        <taxon>Ascomycota</taxon>
        <taxon>Pezizomycotina</taxon>
        <taxon>Sordariomycetes</taxon>
        <taxon>Xylariomycetidae</taxon>
        <taxon>Xylariales</taxon>
        <taxon>Xylariaceae</taxon>
        <taxon>Xylaria</taxon>
    </lineage>
</organism>
<keyword evidence="9" id="KW-0408">Iron</keyword>
<comment type="similarity">
    <text evidence="3">Belongs to the RBT5 family.</text>
</comment>
<keyword evidence="6 11" id="KW-0732">Signal</keyword>
<comment type="caution">
    <text evidence="13">The sequence shown here is derived from an EMBL/GenBank/DDBJ whole genome shotgun (WGS) entry which is preliminary data.</text>
</comment>
<evidence type="ECO:0000256" key="1">
    <source>
        <dbReference type="ARBA" id="ARBA00004589"/>
    </source>
</evidence>
<feature type="transmembrane region" description="Helical" evidence="10">
    <location>
        <begin position="122"/>
        <end position="144"/>
    </location>
</feature>
<keyword evidence="8" id="KW-0449">Lipoprotein</keyword>
<proteinExistence type="inferred from homology"/>
<comment type="subcellular location">
    <subcellularLocation>
        <location evidence="1">Membrane</location>
        <topology evidence="1">Lipid-anchor</topology>
        <topology evidence="1">GPI-anchor</topology>
    </subcellularLocation>
    <subcellularLocation>
        <location evidence="2">Secreted</location>
    </subcellularLocation>
</comment>
<comment type="caution">
    <text evidence="9">Lacks conserved residue(s) required for the propagation of feature annotation.</text>
</comment>
<keyword evidence="10" id="KW-1133">Transmembrane helix</keyword>
<dbReference type="InParanoid" id="A0A7C8ITM0"/>
<evidence type="ECO:0000256" key="11">
    <source>
        <dbReference type="SAM" id="SignalP"/>
    </source>
</evidence>
<dbReference type="GO" id="GO:0046872">
    <property type="term" value="F:metal ion binding"/>
    <property type="evidence" value="ECO:0007669"/>
    <property type="project" value="UniProtKB-UniRule"/>
</dbReference>
<feature type="signal peptide" evidence="11">
    <location>
        <begin position="1"/>
        <end position="17"/>
    </location>
</feature>
<keyword evidence="10" id="KW-0472">Membrane</keyword>
<keyword evidence="5" id="KW-0336">GPI-anchor</keyword>
<evidence type="ECO:0000256" key="8">
    <source>
        <dbReference type="ARBA" id="ARBA00023288"/>
    </source>
</evidence>
<protein>
    <recommendedName>
        <fullName evidence="12">CFEM domain-containing protein</fullName>
    </recommendedName>
</protein>
<keyword evidence="14" id="KW-1185">Reference proteome</keyword>
<evidence type="ECO:0000256" key="5">
    <source>
        <dbReference type="ARBA" id="ARBA00022622"/>
    </source>
</evidence>
<keyword evidence="9" id="KW-0479">Metal-binding</keyword>
<dbReference type="AlphaFoldDB" id="A0A7C8ITM0"/>
<dbReference type="Pfam" id="PF05730">
    <property type="entry name" value="CFEM"/>
    <property type="match status" value="1"/>
</dbReference>
<dbReference type="OrthoDB" id="3065412at2759"/>
<feature type="disulfide bond" evidence="9">
    <location>
        <begin position="44"/>
        <end position="51"/>
    </location>
</feature>
<feature type="binding site" description="axial binding residue" evidence="9">
    <location>
        <position position="48"/>
    </location>
    <ligand>
        <name>heme</name>
        <dbReference type="ChEBI" id="CHEBI:30413"/>
    </ligand>
    <ligandPart>
        <name>Fe</name>
        <dbReference type="ChEBI" id="CHEBI:18248"/>
    </ligandPart>
</feature>
<evidence type="ECO:0000256" key="7">
    <source>
        <dbReference type="ARBA" id="ARBA00023157"/>
    </source>
</evidence>
<reference evidence="13 14" key="1">
    <citation type="submission" date="2019-12" db="EMBL/GenBank/DDBJ databases">
        <title>Draft genome sequence of the ascomycete Xylaria multiplex DSM 110363.</title>
        <authorList>
            <person name="Buettner E."/>
            <person name="Kellner H."/>
        </authorList>
    </citation>
    <scope>NUCLEOTIDE SEQUENCE [LARGE SCALE GENOMIC DNA]</scope>
    <source>
        <strain evidence="13 14">DSM 110363</strain>
    </source>
</reference>
<evidence type="ECO:0000313" key="14">
    <source>
        <dbReference type="Proteomes" id="UP000481858"/>
    </source>
</evidence>
<evidence type="ECO:0000256" key="9">
    <source>
        <dbReference type="PROSITE-ProRule" id="PRU01356"/>
    </source>
</evidence>
<name>A0A7C8ITM0_9PEZI</name>